<evidence type="ECO:0000256" key="7">
    <source>
        <dbReference type="ARBA" id="ARBA00022840"/>
    </source>
</evidence>
<keyword evidence="3" id="KW-0597">Phosphoprotein</keyword>
<dbReference type="GO" id="GO:0016301">
    <property type="term" value="F:kinase activity"/>
    <property type="evidence" value="ECO:0007669"/>
    <property type="project" value="UniProtKB-KW"/>
</dbReference>
<dbReference type="EMBL" id="BAAAFH010000022">
    <property type="protein sequence ID" value="GAA0876900.1"/>
    <property type="molecule type" value="Genomic_DNA"/>
</dbReference>
<feature type="transmembrane region" description="Helical" evidence="8">
    <location>
        <begin position="21"/>
        <end position="41"/>
    </location>
</feature>
<dbReference type="EC" id="2.7.13.3" evidence="2"/>
<feature type="transmembrane region" description="Helical" evidence="8">
    <location>
        <begin position="47"/>
        <end position="67"/>
    </location>
</feature>
<name>A0ABN1MUI7_9FLAO</name>
<organism evidence="11 12">
    <name type="scientific">Wandonia haliotis</name>
    <dbReference type="NCBI Taxonomy" id="574963"/>
    <lineage>
        <taxon>Bacteria</taxon>
        <taxon>Pseudomonadati</taxon>
        <taxon>Bacteroidota</taxon>
        <taxon>Flavobacteriia</taxon>
        <taxon>Flavobacteriales</taxon>
        <taxon>Crocinitomicaceae</taxon>
        <taxon>Wandonia</taxon>
    </lineage>
</organism>
<evidence type="ECO:0000256" key="6">
    <source>
        <dbReference type="ARBA" id="ARBA00022777"/>
    </source>
</evidence>
<keyword evidence="6 11" id="KW-0418">Kinase</keyword>
<evidence type="ECO:0000256" key="4">
    <source>
        <dbReference type="ARBA" id="ARBA00022679"/>
    </source>
</evidence>
<evidence type="ECO:0000256" key="1">
    <source>
        <dbReference type="ARBA" id="ARBA00000085"/>
    </source>
</evidence>
<keyword evidence="8" id="KW-0472">Membrane</keyword>
<dbReference type="Pfam" id="PF13581">
    <property type="entry name" value="HATPase_c_2"/>
    <property type="match status" value="1"/>
</dbReference>
<evidence type="ECO:0000259" key="10">
    <source>
        <dbReference type="Pfam" id="PF13581"/>
    </source>
</evidence>
<reference evidence="11 12" key="1">
    <citation type="journal article" date="2019" name="Int. J. Syst. Evol. Microbiol.">
        <title>The Global Catalogue of Microorganisms (GCM) 10K type strain sequencing project: providing services to taxonomists for standard genome sequencing and annotation.</title>
        <authorList>
            <consortium name="The Broad Institute Genomics Platform"/>
            <consortium name="The Broad Institute Genome Sequencing Center for Infectious Disease"/>
            <person name="Wu L."/>
            <person name="Ma J."/>
        </authorList>
    </citation>
    <scope>NUCLEOTIDE SEQUENCE [LARGE SCALE GENOMIC DNA]</scope>
    <source>
        <strain evidence="11 12">JCM 16083</strain>
    </source>
</reference>
<dbReference type="Gene3D" id="3.30.450.20">
    <property type="entry name" value="PAS domain"/>
    <property type="match status" value="1"/>
</dbReference>
<evidence type="ECO:0000313" key="11">
    <source>
        <dbReference type="EMBL" id="GAA0876900.1"/>
    </source>
</evidence>
<comment type="catalytic activity">
    <reaction evidence="1">
        <text>ATP + protein L-histidine = ADP + protein N-phospho-L-histidine.</text>
        <dbReference type="EC" id="2.7.13.3"/>
    </reaction>
</comment>
<keyword evidence="5" id="KW-0547">Nucleotide-binding</keyword>
<dbReference type="Pfam" id="PF07568">
    <property type="entry name" value="HisKA_2"/>
    <property type="match status" value="1"/>
</dbReference>
<keyword evidence="4" id="KW-0808">Transferase</keyword>
<gene>
    <name evidence="11" type="ORF">GCM10009118_33100</name>
</gene>
<dbReference type="PANTHER" id="PTHR41523">
    <property type="entry name" value="TWO-COMPONENT SYSTEM SENSOR PROTEIN"/>
    <property type="match status" value="1"/>
</dbReference>
<evidence type="ECO:0000256" key="2">
    <source>
        <dbReference type="ARBA" id="ARBA00012438"/>
    </source>
</evidence>
<keyword evidence="8" id="KW-1133">Transmembrane helix</keyword>
<dbReference type="Proteomes" id="UP001501126">
    <property type="component" value="Unassembled WGS sequence"/>
</dbReference>
<dbReference type="InterPro" id="IPR036890">
    <property type="entry name" value="HATPase_C_sf"/>
</dbReference>
<comment type="caution">
    <text evidence="11">The sequence shown here is derived from an EMBL/GenBank/DDBJ whole genome shotgun (WGS) entry which is preliminary data.</text>
</comment>
<keyword evidence="12" id="KW-1185">Reference proteome</keyword>
<evidence type="ECO:0000256" key="5">
    <source>
        <dbReference type="ARBA" id="ARBA00022741"/>
    </source>
</evidence>
<dbReference type="InterPro" id="IPR011495">
    <property type="entry name" value="Sig_transdc_His_kin_sub2_dim/P"/>
</dbReference>
<dbReference type="SUPFAM" id="SSF55874">
    <property type="entry name" value="ATPase domain of HSP90 chaperone/DNA topoisomerase II/histidine kinase"/>
    <property type="match status" value="1"/>
</dbReference>
<accession>A0ABN1MUI7</accession>
<dbReference type="PANTHER" id="PTHR41523:SF8">
    <property type="entry name" value="ETHYLENE RESPONSE SENSOR PROTEIN"/>
    <property type="match status" value="1"/>
</dbReference>
<keyword evidence="8" id="KW-0812">Transmembrane</keyword>
<feature type="domain" description="Histidine kinase/HSP90-like ATPase" evidence="10">
    <location>
        <begin position="303"/>
        <end position="383"/>
    </location>
</feature>
<feature type="transmembrane region" description="Helical" evidence="8">
    <location>
        <begin position="156"/>
        <end position="176"/>
    </location>
</feature>
<keyword evidence="7" id="KW-0067">ATP-binding</keyword>
<feature type="transmembrane region" description="Helical" evidence="8">
    <location>
        <begin position="76"/>
        <end position="95"/>
    </location>
</feature>
<dbReference type="InterPro" id="IPR003594">
    <property type="entry name" value="HATPase_dom"/>
</dbReference>
<proteinExistence type="predicted"/>
<evidence type="ECO:0000256" key="3">
    <source>
        <dbReference type="ARBA" id="ARBA00022553"/>
    </source>
</evidence>
<dbReference type="RefSeq" id="WP_343790683.1">
    <property type="nucleotide sequence ID" value="NZ_BAAAFH010000022.1"/>
</dbReference>
<sequence>MSLFTPKTANFQDFYEKGRFLLVWRLNVVFVFIFAVLSLFYLDGNPLMLSFYIGSFLVSLMTLLLLYKCSGFYKAAYWIFNISASIIVSVSTIYVQEILHYADLIWMICIVTFAFVGSGKKAGVFFLIYHIGLLVWFILFGLNANIEALILHSRTQVLALLIEVVVSVLVFGYLIHQHLIFQDYARNKLIEINQELMRKNETNSFLLREVHHRVKNNLQIIVSMLKMQRDDLSSEESRQNFSDAINRIMIMSLVHDKLYNEKALSSSDLRIYINDLVNDIVRLSRDVSKDINVKVVCQLHETGAKTVVPLGLLLNELLTNSFKHAFLTSTEGEIEIRIEDSEGGRFTLMYSDSGNWKESSHFGFGLELIELLTDQMEGELHREGSRYEFTLTKLED</sequence>
<evidence type="ECO:0000313" key="12">
    <source>
        <dbReference type="Proteomes" id="UP001501126"/>
    </source>
</evidence>
<evidence type="ECO:0000256" key="8">
    <source>
        <dbReference type="SAM" id="Phobius"/>
    </source>
</evidence>
<feature type="domain" description="Signal transduction histidine kinase subgroup 2 dimerisation and phosphoacceptor" evidence="9">
    <location>
        <begin position="209"/>
        <end position="282"/>
    </location>
</feature>
<dbReference type="Gene3D" id="3.30.565.10">
    <property type="entry name" value="Histidine kinase-like ATPase, C-terminal domain"/>
    <property type="match status" value="1"/>
</dbReference>
<protein>
    <recommendedName>
        <fullName evidence="2">histidine kinase</fullName>
        <ecNumber evidence="2">2.7.13.3</ecNumber>
    </recommendedName>
</protein>
<feature type="transmembrane region" description="Helical" evidence="8">
    <location>
        <begin position="124"/>
        <end position="144"/>
    </location>
</feature>
<evidence type="ECO:0000259" key="9">
    <source>
        <dbReference type="Pfam" id="PF07568"/>
    </source>
</evidence>